<dbReference type="AlphaFoldDB" id="I1BIX6"/>
<proteinExistence type="predicted"/>
<dbReference type="RefSeq" id="XP_067511552.1">
    <property type="nucleotide sequence ID" value="XM_067655451.1"/>
</dbReference>
<reference evidence="1 2" key="1">
    <citation type="journal article" date="2009" name="PLoS Genet.">
        <title>Genomic analysis of the basal lineage fungus Rhizopus oryzae reveals a whole-genome duplication.</title>
        <authorList>
            <person name="Ma L.-J."/>
            <person name="Ibrahim A.S."/>
            <person name="Skory C."/>
            <person name="Grabherr M.G."/>
            <person name="Burger G."/>
            <person name="Butler M."/>
            <person name="Elias M."/>
            <person name="Idnurm A."/>
            <person name="Lang B.F."/>
            <person name="Sone T."/>
            <person name="Abe A."/>
            <person name="Calvo S.E."/>
            <person name="Corrochano L.M."/>
            <person name="Engels R."/>
            <person name="Fu J."/>
            <person name="Hansberg W."/>
            <person name="Kim J.-M."/>
            <person name="Kodira C.D."/>
            <person name="Koehrsen M.J."/>
            <person name="Liu B."/>
            <person name="Miranda-Saavedra D."/>
            <person name="O'Leary S."/>
            <person name="Ortiz-Castellanos L."/>
            <person name="Poulter R."/>
            <person name="Rodriguez-Romero J."/>
            <person name="Ruiz-Herrera J."/>
            <person name="Shen Y.-Q."/>
            <person name="Zeng Q."/>
            <person name="Galagan J."/>
            <person name="Birren B.W."/>
            <person name="Cuomo C.A."/>
            <person name="Wickes B.L."/>
        </authorList>
    </citation>
    <scope>NUCLEOTIDE SEQUENCE [LARGE SCALE GENOMIC DNA]</scope>
    <source>
        <strain evidence="2">RA 99-880 / ATCC MYA-4621 / FGSC 9543 / NRRL 43880</strain>
    </source>
</reference>
<dbReference type="InParanoid" id="I1BIX6"/>
<sequence>MKGPHPLIPMFSALGFCPRLPTENDLTISSQTSQFIPFKDICEEGPQERFKCSKFFQAQEAYHFFERGFLSNGIQFKSRQRCDTLNILYKIKNVVLFGNLAFKSFFASLLSAEPNEP</sequence>
<organism evidence="1 2">
    <name type="scientific">Rhizopus delemar (strain RA 99-880 / ATCC MYA-4621 / FGSC 9543 / NRRL 43880)</name>
    <name type="common">Mucormycosis agent</name>
    <name type="synonym">Rhizopus arrhizus var. delemar</name>
    <dbReference type="NCBI Taxonomy" id="246409"/>
    <lineage>
        <taxon>Eukaryota</taxon>
        <taxon>Fungi</taxon>
        <taxon>Fungi incertae sedis</taxon>
        <taxon>Mucoromycota</taxon>
        <taxon>Mucoromycotina</taxon>
        <taxon>Mucoromycetes</taxon>
        <taxon>Mucorales</taxon>
        <taxon>Mucorineae</taxon>
        <taxon>Rhizopodaceae</taxon>
        <taxon>Rhizopus</taxon>
    </lineage>
</organism>
<evidence type="ECO:0000313" key="1">
    <source>
        <dbReference type="EMBL" id="EIE76156.1"/>
    </source>
</evidence>
<dbReference type="EMBL" id="CH476732">
    <property type="protein sequence ID" value="EIE76156.1"/>
    <property type="molecule type" value="Genomic_DNA"/>
</dbReference>
<name>I1BIX6_RHIO9</name>
<accession>I1BIX6</accession>
<keyword evidence="2" id="KW-1185">Reference proteome</keyword>
<protein>
    <submittedName>
        <fullName evidence="1">Uncharacterized protein</fullName>
    </submittedName>
</protein>
<gene>
    <name evidence="1" type="ORF">RO3G_00860</name>
</gene>
<dbReference type="GeneID" id="93607832"/>
<evidence type="ECO:0000313" key="2">
    <source>
        <dbReference type="Proteomes" id="UP000009138"/>
    </source>
</evidence>
<dbReference type="VEuPathDB" id="FungiDB:RO3G_00860"/>
<dbReference type="Proteomes" id="UP000009138">
    <property type="component" value="Unassembled WGS sequence"/>
</dbReference>